<dbReference type="Pfam" id="PF21645">
    <property type="entry name" value="FakA-like_M"/>
    <property type="match status" value="1"/>
</dbReference>
<evidence type="ECO:0000313" key="2">
    <source>
        <dbReference type="EMBL" id="GAH76531.1"/>
    </source>
</evidence>
<gene>
    <name evidence="2" type="ORF">S03H2_67456</name>
</gene>
<dbReference type="GO" id="GO:0006071">
    <property type="term" value="P:glycerol metabolic process"/>
    <property type="evidence" value="ECO:0007669"/>
    <property type="project" value="InterPro"/>
</dbReference>
<dbReference type="InterPro" id="IPR004007">
    <property type="entry name" value="DhaL_dom"/>
</dbReference>
<proteinExistence type="predicted"/>
<dbReference type="GO" id="GO:0004371">
    <property type="term" value="F:glycerone kinase activity"/>
    <property type="evidence" value="ECO:0007669"/>
    <property type="project" value="InterPro"/>
</dbReference>
<feature type="non-terminal residue" evidence="2">
    <location>
        <position position="1"/>
    </location>
</feature>
<dbReference type="SUPFAM" id="SSF101473">
    <property type="entry name" value="DhaL-like"/>
    <property type="match status" value="1"/>
</dbReference>
<reference evidence="2" key="1">
    <citation type="journal article" date="2014" name="Front. Microbiol.">
        <title>High frequency of phylogenetically diverse reductive dehalogenase-homologous genes in deep subseafloor sedimentary metagenomes.</title>
        <authorList>
            <person name="Kawai M."/>
            <person name="Futagami T."/>
            <person name="Toyoda A."/>
            <person name="Takaki Y."/>
            <person name="Nishi S."/>
            <person name="Hori S."/>
            <person name="Arai W."/>
            <person name="Tsubouchi T."/>
            <person name="Morono Y."/>
            <person name="Uchiyama I."/>
            <person name="Ito T."/>
            <person name="Fujiyama A."/>
            <person name="Inagaki F."/>
            <person name="Takami H."/>
        </authorList>
    </citation>
    <scope>NUCLEOTIDE SEQUENCE</scope>
    <source>
        <strain evidence="2">Expedition CK06-06</strain>
    </source>
</reference>
<feature type="domain" description="DhaL" evidence="1">
    <location>
        <begin position="1"/>
        <end position="49"/>
    </location>
</feature>
<dbReference type="InterPro" id="IPR036117">
    <property type="entry name" value="DhaL_dom_sf"/>
</dbReference>
<dbReference type="AlphaFoldDB" id="X1I2C0"/>
<protein>
    <recommendedName>
        <fullName evidence="1">DhaL domain-containing protein</fullName>
    </recommendedName>
</protein>
<dbReference type="EMBL" id="BARU01044170">
    <property type="protein sequence ID" value="GAH76531.1"/>
    <property type="molecule type" value="Genomic_DNA"/>
</dbReference>
<dbReference type="Pfam" id="PF02734">
    <property type="entry name" value="Dak2"/>
    <property type="match status" value="1"/>
</dbReference>
<dbReference type="InterPro" id="IPR050270">
    <property type="entry name" value="DegV_domain_contain"/>
</dbReference>
<name>X1I2C0_9ZZZZ</name>
<dbReference type="InterPro" id="IPR048394">
    <property type="entry name" value="FakA-like_M"/>
</dbReference>
<evidence type="ECO:0000259" key="1">
    <source>
        <dbReference type="PROSITE" id="PS51480"/>
    </source>
</evidence>
<dbReference type="PROSITE" id="PS51480">
    <property type="entry name" value="DHAL"/>
    <property type="match status" value="1"/>
</dbReference>
<accession>X1I2C0</accession>
<dbReference type="PANTHER" id="PTHR33434:SF2">
    <property type="entry name" value="FATTY ACID-BINDING PROTEIN TM_1468"/>
    <property type="match status" value="1"/>
</dbReference>
<organism evidence="2">
    <name type="scientific">marine sediment metagenome</name>
    <dbReference type="NCBI Taxonomy" id="412755"/>
    <lineage>
        <taxon>unclassified sequences</taxon>
        <taxon>metagenomes</taxon>
        <taxon>ecological metagenomes</taxon>
    </lineage>
</organism>
<sequence length="126" mass="13897">DFVELFKKSLSRAKDSLAQTPDKLLILKKAGVVDAGAQGFVNILEGIVNFIEYGKIKSLKVITASTKKISSFNLEKVDSEINFQFCAECLLEGIDLDRKTIKQKLSFLGDSIIIAGSKNKAHIHIQ</sequence>
<dbReference type="PANTHER" id="PTHR33434">
    <property type="entry name" value="DEGV DOMAIN-CONTAINING PROTEIN DR_1986-RELATED"/>
    <property type="match status" value="1"/>
</dbReference>
<comment type="caution">
    <text evidence="2">The sequence shown here is derived from an EMBL/GenBank/DDBJ whole genome shotgun (WGS) entry which is preliminary data.</text>
</comment>